<feature type="compositionally biased region" description="Polar residues" evidence="1">
    <location>
        <begin position="34"/>
        <end position="48"/>
    </location>
</feature>
<reference evidence="2" key="1">
    <citation type="submission" date="2014-01" db="EMBL/GenBank/DDBJ databases">
        <title>The genome of the white-rot fungus Pycnoporus cinnabarinus: a basidiomycete model with a versatile arsenal for lignocellulosic biomass breakdown.</title>
        <authorList>
            <person name="Levasseur A."/>
            <person name="Lomascolo A."/>
            <person name="Ruiz-Duenas F.J."/>
            <person name="Uzan E."/>
            <person name="Piumi F."/>
            <person name="Kues U."/>
            <person name="Ram A.F.J."/>
            <person name="Murat C."/>
            <person name="Haon M."/>
            <person name="Benoit I."/>
            <person name="Arfi Y."/>
            <person name="Chevret D."/>
            <person name="Drula E."/>
            <person name="Kwon M.J."/>
            <person name="Gouret P."/>
            <person name="Lesage-Meessen L."/>
            <person name="Lombard V."/>
            <person name="Mariette J."/>
            <person name="Noirot C."/>
            <person name="Park J."/>
            <person name="Patyshakuliyeva A."/>
            <person name="Wieneger R.A.B."/>
            <person name="Wosten H.A.B."/>
            <person name="Martin F."/>
            <person name="Coutinho P.M."/>
            <person name="de Vries R."/>
            <person name="Martinez A.T."/>
            <person name="Klopp C."/>
            <person name="Pontarotti P."/>
            <person name="Henrissat B."/>
            <person name="Record E."/>
        </authorList>
    </citation>
    <scope>NUCLEOTIDE SEQUENCE [LARGE SCALE GENOMIC DNA]</scope>
    <source>
        <strain evidence="2">BRFM137</strain>
    </source>
</reference>
<organism evidence="2 3">
    <name type="scientific">Pycnoporus cinnabarinus</name>
    <name type="common">Cinnabar-red polypore</name>
    <name type="synonym">Trametes cinnabarina</name>
    <dbReference type="NCBI Taxonomy" id="5643"/>
    <lineage>
        <taxon>Eukaryota</taxon>
        <taxon>Fungi</taxon>
        <taxon>Dikarya</taxon>
        <taxon>Basidiomycota</taxon>
        <taxon>Agaricomycotina</taxon>
        <taxon>Agaricomycetes</taxon>
        <taxon>Polyporales</taxon>
        <taxon>Polyporaceae</taxon>
        <taxon>Trametes</taxon>
    </lineage>
</organism>
<feature type="compositionally biased region" description="Polar residues" evidence="1">
    <location>
        <begin position="610"/>
        <end position="624"/>
    </location>
</feature>
<dbReference type="HOGENOM" id="CLU_007316_2_0_1"/>
<evidence type="ECO:0000313" key="2">
    <source>
        <dbReference type="EMBL" id="CDO74828.1"/>
    </source>
</evidence>
<dbReference type="OrthoDB" id="2423954at2759"/>
<feature type="region of interest" description="Disordered" evidence="1">
    <location>
        <begin position="28"/>
        <end position="60"/>
    </location>
</feature>
<evidence type="ECO:0000313" key="3">
    <source>
        <dbReference type="Proteomes" id="UP000029665"/>
    </source>
</evidence>
<sequence length="812" mass="90508">MTSNVETSEQPTPLVSAHTQDAALYGTPSKRLKTSLSSPDIASGSSGTAEFAIPGPAHESERWTAARNQELAEDLCKLFVMCNIPWNTISNPQMEVWMAKWLPGAAVPDRRKLAGIYLDAAVQRARARMRTQVYGKLGTGQSDGWKDIDKTSVVASLMAVENQVHPVSTHDMTGRPKTGKEHASLIKGDMKIMQDLYGVQPIAWVTDDGPDGKCARRLLRVEFPWLMTFACWAHQSSLLAGDYLIMPGCSETISSALDIVRWFNNHSATLDLFNQEQLFSHPDRSRPLALILPAVTRWTTHEQSITRLLSLSHEIKACVLRKKDRLLEITSKSQTTNAVAAVQKVITSIEDHVFWTRLDRVEAHLRPLAIATNILQASDTRLDHALLVFANLYRMYDHDDVEPEVCEKLLAQLEFRWKKAAGDDQDLFILAVFFNPYIRGHCFNREVLTTSDIVALARGAFERFYGRLPDPEFTSALIDYSQAREEFSAERMNLEYHSHVAEKQDTEPDVAQVWRLSDRSNEVLAVCPGRNGIAKLAIRILSAIANSGGPERAFSDYGVVHTKLRNRMSTESVSKISTVRMSIRREHAENGIHRRRLKRKLGLDYEPGVQDSSPATADLQQDRGTGSEGSEDVDFNTVHKQLVLNAITSSAPEDEDLNPEPQATAHSVPSDSFGASTSEETVATGRPRSLILSLDELQEQPRATAAGRVPPRTSRAAWSRRIQLSLRKLFVYPTTSATHLGVSPTNMGSVPALASGPRACAPTPVVLTAVLDSMTREERNLERQRHFDFIWRGGVRNYTHETLVCELVQDSY</sequence>
<dbReference type="InterPro" id="IPR012337">
    <property type="entry name" value="RNaseH-like_sf"/>
</dbReference>
<gene>
    <name evidence="2" type="ORF">BN946_scf184353.g9</name>
</gene>
<dbReference type="Proteomes" id="UP000029665">
    <property type="component" value="Unassembled WGS sequence"/>
</dbReference>
<evidence type="ECO:0000256" key="1">
    <source>
        <dbReference type="SAM" id="MobiDB-lite"/>
    </source>
</evidence>
<name>A0A060SQY6_PYCCI</name>
<dbReference type="EMBL" id="CCBP010000216">
    <property type="protein sequence ID" value="CDO74828.1"/>
    <property type="molecule type" value="Genomic_DNA"/>
</dbReference>
<dbReference type="STRING" id="5643.A0A060SQY6"/>
<accession>A0A060SQY6</accession>
<keyword evidence="3" id="KW-1185">Reference proteome</keyword>
<comment type="caution">
    <text evidence="2">The sequence shown here is derived from an EMBL/GenBank/DDBJ whole genome shotgun (WGS) entry which is preliminary data.</text>
</comment>
<proteinExistence type="predicted"/>
<feature type="region of interest" description="Disordered" evidence="1">
    <location>
        <begin position="604"/>
        <end position="633"/>
    </location>
</feature>
<feature type="region of interest" description="Disordered" evidence="1">
    <location>
        <begin position="650"/>
        <end position="686"/>
    </location>
</feature>
<dbReference type="SUPFAM" id="SSF53098">
    <property type="entry name" value="Ribonuclease H-like"/>
    <property type="match status" value="1"/>
</dbReference>
<dbReference type="AlphaFoldDB" id="A0A060SQY6"/>
<protein>
    <recommendedName>
        <fullName evidence="4">DUF659 domain-containing protein</fullName>
    </recommendedName>
</protein>
<feature type="compositionally biased region" description="Polar residues" evidence="1">
    <location>
        <begin position="664"/>
        <end position="681"/>
    </location>
</feature>
<evidence type="ECO:0008006" key="4">
    <source>
        <dbReference type="Google" id="ProtNLM"/>
    </source>
</evidence>